<evidence type="ECO:0000256" key="1">
    <source>
        <dbReference type="ARBA" id="ARBA00007050"/>
    </source>
</evidence>
<keyword evidence="9 10" id="KW-0137">Centromere</keyword>
<keyword evidence="4 10" id="KW-0498">Mitosis</keyword>
<dbReference type="GO" id="GO:0005634">
    <property type="term" value="C:nucleus"/>
    <property type="evidence" value="ECO:0007669"/>
    <property type="project" value="UniProtKB-SubCell"/>
</dbReference>
<evidence type="ECO:0000256" key="12">
    <source>
        <dbReference type="SAM" id="MobiDB-lite"/>
    </source>
</evidence>
<feature type="compositionally biased region" description="Low complexity" evidence="12">
    <location>
        <begin position="26"/>
        <end position="55"/>
    </location>
</feature>
<feature type="coiled-coil region" evidence="11">
    <location>
        <begin position="278"/>
        <end position="350"/>
    </location>
</feature>
<keyword evidence="7 10" id="KW-0539">Nucleus</keyword>
<comment type="function">
    <text evidence="10">Acts as a component of the essential kinetochore-associated NDC80 complex, which is required for chromosome segregation and spindle checkpoint activity.</text>
</comment>
<comment type="subunit">
    <text evidence="10">Component of the NDC80 complex.</text>
</comment>
<reference evidence="14" key="1">
    <citation type="submission" date="2015-10" db="EMBL/GenBank/DDBJ databases">
        <title>Daphnia magna gene sets from two clonal populations assembled and annotated with EvidentialGene.</title>
        <authorList>
            <person name="Gilbert D."/>
            <person name="Podicheti R."/>
            <person name="Orsini L."/>
            <person name="Colbourne J."/>
            <person name="Pfrender M."/>
        </authorList>
    </citation>
    <scope>NUCLEOTIDE SEQUENCE</scope>
</reference>
<dbReference type="InterPro" id="IPR038273">
    <property type="entry name" value="Ndc80_sf"/>
</dbReference>
<keyword evidence="2 10" id="KW-0158">Chromosome</keyword>
<dbReference type="Gene3D" id="1.10.418.30">
    <property type="entry name" value="Ncd80 complex, Ncd80 subunit"/>
    <property type="match status" value="1"/>
</dbReference>
<feature type="region of interest" description="Disordered" evidence="12">
    <location>
        <begin position="1"/>
        <end position="67"/>
    </location>
</feature>
<dbReference type="EMBL" id="GDIP01216527">
    <property type="protein sequence ID" value="JAJ06875.1"/>
    <property type="molecule type" value="Transcribed_RNA"/>
</dbReference>
<evidence type="ECO:0000313" key="14">
    <source>
        <dbReference type="EMBL" id="JAJ06875.1"/>
    </source>
</evidence>
<evidence type="ECO:0000256" key="10">
    <source>
        <dbReference type="RuleBase" id="RU368072"/>
    </source>
</evidence>
<evidence type="ECO:0000256" key="5">
    <source>
        <dbReference type="ARBA" id="ARBA00022838"/>
    </source>
</evidence>
<feature type="coiled-coil region" evidence="11">
    <location>
        <begin position="477"/>
        <end position="511"/>
    </location>
</feature>
<dbReference type="AlphaFoldDB" id="A0A0P4ZC26"/>
<sequence length="623" mass="70958">MRRSQGRRSSNTLPIRALPGVGVRQTTTSLSTSMASSICSSQKRSSSIPRPSCSSAVKPNYAQRPEQSLAIGMTPSKTGNALRLIAATPQMGGTTPQSRGNMSTTMTTKPYLKETRNLSDKNCLLEMGKSIAEFLNDNGFPEAVSHKEIQKIDKQSFVKYFNFIYFFIDQNYQLAPRFNEDDLIKNMKELGYCGTLAKSALVSIGALHSTSQIAGLLSWLCDFVRAITFEEEDQSLENAELKIMIYSYNAWCNDLNFDLADEFRAFYRQKHQIEEGRAELLERQIAVIIEEYKAIEKKSSQIEELKAEAKKEERRLEEISAKEVQLQQRCKELQNEERHLLQRHEEIKEKTAVGQKEIAELLIAAKNCKVSADEARRIKSAIAANARDLAAVTEQREQVAKLVEKREMQLANIAAEDVKFDRELNVDLMDMGMTIAHDMDPKEALKNFLEGKISTLSDIESRCIAMTEKKERILAEISQFKMELKHTELLKSRLEEKLQTVKADRDEMERLYLSQLAELENLSAAPRSDPLQMRQQYELETLRQRFAEQKVQMNKQEKDLQATMAKYAQELREAEAECEKIEATTADYVALLGDGYRQLMEIAEKGPVTRQIINALIPDPNYD</sequence>
<dbReference type="GO" id="GO:0031262">
    <property type="term" value="C:Ndc80 complex"/>
    <property type="evidence" value="ECO:0007669"/>
    <property type="project" value="UniProtKB-UniRule"/>
</dbReference>
<dbReference type="Pfam" id="PF03801">
    <property type="entry name" value="Ndc80_HEC"/>
    <property type="match status" value="1"/>
</dbReference>
<keyword evidence="8 10" id="KW-0131">Cell cycle</keyword>
<evidence type="ECO:0000256" key="3">
    <source>
        <dbReference type="ARBA" id="ARBA00022618"/>
    </source>
</evidence>
<keyword evidence="3 10" id="KW-0132">Cell division</keyword>
<evidence type="ECO:0000256" key="2">
    <source>
        <dbReference type="ARBA" id="ARBA00022454"/>
    </source>
</evidence>
<name>A0A0P4ZC26_9CRUS</name>
<keyword evidence="6 11" id="KW-0175">Coiled coil</keyword>
<keyword evidence="5 10" id="KW-0995">Kinetochore</keyword>
<evidence type="ECO:0000256" key="6">
    <source>
        <dbReference type="ARBA" id="ARBA00023054"/>
    </source>
</evidence>
<organism evidence="14">
    <name type="scientific">Daphnia magna</name>
    <dbReference type="NCBI Taxonomy" id="35525"/>
    <lineage>
        <taxon>Eukaryota</taxon>
        <taxon>Metazoa</taxon>
        <taxon>Ecdysozoa</taxon>
        <taxon>Arthropoda</taxon>
        <taxon>Crustacea</taxon>
        <taxon>Branchiopoda</taxon>
        <taxon>Diplostraca</taxon>
        <taxon>Cladocera</taxon>
        <taxon>Anomopoda</taxon>
        <taxon>Daphniidae</taxon>
        <taxon>Daphnia</taxon>
    </lineage>
</organism>
<feature type="domain" description="Kinetochore protein Ndc80 CH" evidence="13">
    <location>
        <begin position="98"/>
        <end position="226"/>
    </location>
</feature>
<protein>
    <recommendedName>
        <fullName evidence="10">Kinetochore protein NDC80</fullName>
    </recommendedName>
</protein>
<comment type="subcellular location">
    <subcellularLocation>
        <location evidence="10">Chromosome</location>
        <location evidence="10">Centromere</location>
        <location evidence="10">Kinetochore</location>
    </subcellularLocation>
    <subcellularLocation>
        <location evidence="10">Nucleus</location>
    </subcellularLocation>
</comment>
<dbReference type="InterPro" id="IPR005550">
    <property type="entry name" value="Kinetochore_Ndc80"/>
</dbReference>
<feature type="coiled-coil region" evidence="11">
    <location>
        <begin position="539"/>
        <end position="584"/>
    </location>
</feature>
<evidence type="ECO:0000256" key="8">
    <source>
        <dbReference type="ARBA" id="ARBA00023306"/>
    </source>
</evidence>
<proteinExistence type="inferred from homology"/>
<dbReference type="GO" id="GO:0051315">
    <property type="term" value="P:attachment of mitotic spindle microtubules to kinetochore"/>
    <property type="evidence" value="ECO:0007669"/>
    <property type="project" value="UniProtKB-UniRule"/>
</dbReference>
<accession>A0A0P4ZC26</accession>
<evidence type="ECO:0000256" key="4">
    <source>
        <dbReference type="ARBA" id="ARBA00022776"/>
    </source>
</evidence>
<evidence type="ECO:0000256" key="11">
    <source>
        <dbReference type="SAM" id="Coils"/>
    </source>
</evidence>
<evidence type="ECO:0000256" key="9">
    <source>
        <dbReference type="ARBA" id="ARBA00023328"/>
    </source>
</evidence>
<dbReference type="OrthoDB" id="7459479at2759"/>
<dbReference type="InterPro" id="IPR055260">
    <property type="entry name" value="Ndc80_CH"/>
</dbReference>
<comment type="similarity">
    <text evidence="1 10">Belongs to the NDC80/HEC1 family.</text>
</comment>
<dbReference type="PANTHER" id="PTHR10643:SF2">
    <property type="entry name" value="KINETOCHORE PROTEIN NDC80 HOMOLOG"/>
    <property type="match status" value="1"/>
</dbReference>
<evidence type="ECO:0000256" key="7">
    <source>
        <dbReference type="ARBA" id="ARBA00023242"/>
    </source>
</evidence>
<reference evidence="14" key="2">
    <citation type="submission" date="2015-10" db="EMBL/GenBank/DDBJ databases">
        <authorList>
            <person name="Gilbert D.G."/>
        </authorList>
    </citation>
    <scope>NUCLEOTIDE SEQUENCE</scope>
</reference>
<evidence type="ECO:0000259" key="13">
    <source>
        <dbReference type="Pfam" id="PF03801"/>
    </source>
</evidence>
<dbReference type="GO" id="GO:0051301">
    <property type="term" value="P:cell division"/>
    <property type="evidence" value="ECO:0007669"/>
    <property type="project" value="UniProtKB-UniRule"/>
</dbReference>
<dbReference type="PANTHER" id="PTHR10643">
    <property type="entry name" value="KINETOCHORE PROTEIN NDC80"/>
    <property type="match status" value="1"/>
</dbReference>